<gene>
    <name evidence="2" type="ORF">P255_01431</name>
</gene>
<feature type="compositionally biased region" description="Basic and acidic residues" evidence="1">
    <location>
        <begin position="43"/>
        <end position="94"/>
    </location>
</feature>
<feature type="compositionally biased region" description="Basic and acidic residues" evidence="1">
    <location>
        <begin position="267"/>
        <end position="281"/>
    </location>
</feature>
<comment type="caution">
    <text evidence="2">The sequence shown here is derived from an EMBL/GenBank/DDBJ whole genome shotgun (WGS) entry which is preliminary data.</text>
</comment>
<dbReference type="AlphaFoldDB" id="V2ULT5"/>
<dbReference type="PATRIC" id="fig|1341683.3.peg.1419"/>
<reference evidence="2 3" key="1">
    <citation type="submission" date="2013-10" db="EMBL/GenBank/DDBJ databases">
        <title>The Genome Sequence of Acinetobacter brisouii CIP 110357.</title>
        <authorList>
            <consortium name="The Broad Institute Genomics Platform"/>
            <consortium name="The Broad Institute Genome Sequencing Center for Infectious Disease"/>
            <person name="Cerqueira G."/>
            <person name="Feldgarden M."/>
            <person name="Courvalin P."/>
            <person name="Grillot-Courvalin C."/>
            <person name="Clermont D."/>
            <person name="Rocha E."/>
            <person name="Yoon E.-J."/>
            <person name="Nemec A."/>
            <person name="Young S.K."/>
            <person name="Zeng Q."/>
            <person name="Gargeya S."/>
            <person name="Fitzgerald M."/>
            <person name="Abouelleil A."/>
            <person name="Alvarado L."/>
            <person name="Berlin A.M."/>
            <person name="Chapman S.B."/>
            <person name="Gainer-Dewar J."/>
            <person name="Goldberg J."/>
            <person name="Gnerre S."/>
            <person name="Griggs A."/>
            <person name="Gujja S."/>
            <person name="Hansen M."/>
            <person name="Howarth C."/>
            <person name="Imamovic A."/>
            <person name="Ireland A."/>
            <person name="Larimer J."/>
            <person name="McCowan C."/>
            <person name="Murphy C."/>
            <person name="Pearson M."/>
            <person name="Poon T.W."/>
            <person name="Priest M."/>
            <person name="Roberts A."/>
            <person name="Saif S."/>
            <person name="Shea T."/>
            <person name="Sykes S."/>
            <person name="Wortman J."/>
            <person name="Nusbaum C."/>
            <person name="Birren B."/>
        </authorList>
    </citation>
    <scope>NUCLEOTIDE SEQUENCE [LARGE SCALE GENOMIC DNA]</scope>
    <source>
        <strain evidence="2 3">CIP 110357</strain>
    </source>
</reference>
<dbReference type="HOGENOM" id="CLU_989111_0_0_6"/>
<dbReference type="Proteomes" id="UP000018418">
    <property type="component" value="Unassembled WGS sequence"/>
</dbReference>
<evidence type="ECO:0000313" key="2">
    <source>
        <dbReference type="EMBL" id="ESK50932.1"/>
    </source>
</evidence>
<protein>
    <recommendedName>
        <fullName evidence="4">Scaffolding protein</fullName>
    </recommendedName>
</protein>
<dbReference type="OrthoDB" id="6711432at2"/>
<sequence>MNPDQSNDNVETTATENTGAESQEIKEWGQEETQEPEQTQEGGEGKEETQEPEKTEPDKPKKSRAQERIEQLARENAELKRKQAEFEGKQETAEVKRPKIEDFETYSEYEDAIEEYHVAKAEQRVLENLRKQESEKTQIQKQSEVEATIHTFSEQHEDFENVVQEALKRPYPMPVTLDEVAEEFGYDSETQIKLLYELAKDEEFHREVSESSKLKAARLLSERVDSWSKAAETTKTAPPVSKAPKPIKPVQANAPAARDPSNMSDDEWYREQVEQRKSKGK</sequence>
<proteinExistence type="predicted"/>
<evidence type="ECO:0008006" key="4">
    <source>
        <dbReference type="Google" id="ProtNLM"/>
    </source>
</evidence>
<dbReference type="EMBL" id="AYEU01000006">
    <property type="protein sequence ID" value="ESK50932.1"/>
    <property type="molecule type" value="Genomic_DNA"/>
</dbReference>
<feature type="region of interest" description="Disordered" evidence="1">
    <location>
        <begin position="1"/>
        <end position="94"/>
    </location>
</feature>
<organism evidence="2 3">
    <name type="scientific">Acinetobacter brisouii CIP 110357</name>
    <dbReference type="NCBI Taxonomy" id="1341683"/>
    <lineage>
        <taxon>Bacteria</taxon>
        <taxon>Pseudomonadati</taxon>
        <taxon>Pseudomonadota</taxon>
        <taxon>Gammaproteobacteria</taxon>
        <taxon>Moraxellales</taxon>
        <taxon>Moraxellaceae</taxon>
        <taxon>Acinetobacter</taxon>
    </lineage>
</organism>
<feature type="compositionally biased region" description="Polar residues" evidence="1">
    <location>
        <begin position="1"/>
        <end position="21"/>
    </location>
</feature>
<feature type="region of interest" description="Disordered" evidence="1">
    <location>
        <begin position="225"/>
        <end position="281"/>
    </location>
</feature>
<dbReference type="RefSeq" id="WP_004904795.1">
    <property type="nucleotide sequence ID" value="NZ_BBTI01000026.1"/>
</dbReference>
<name>V2ULT5_9GAMM</name>
<evidence type="ECO:0000256" key="1">
    <source>
        <dbReference type="SAM" id="MobiDB-lite"/>
    </source>
</evidence>
<keyword evidence="3" id="KW-1185">Reference proteome</keyword>
<evidence type="ECO:0000313" key="3">
    <source>
        <dbReference type="Proteomes" id="UP000018418"/>
    </source>
</evidence>
<accession>V2ULT5</accession>